<accession>A0ABX6D763</accession>
<keyword evidence="3" id="KW-1185">Reference proteome</keyword>
<reference evidence="2 3" key="1">
    <citation type="submission" date="2019-11" db="EMBL/GenBank/DDBJ databases">
        <title>Whole Genome Sequencing and Comparative Genomic Analyses of Lysinibacillus pakistanensis LZH-9, a Halotolerant Strain with Excellent COD Removal Capability.</title>
        <authorList>
            <person name="Zhou H."/>
        </authorList>
    </citation>
    <scope>NUCLEOTIDE SEQUENCE [LARGE SCALE GENOMIC DNA]</scope>
    <source>
        <strain evidence="2 3">LZH-9</strain>
    </source>
</reference>
<gene>
    <name evidence="2" type="ORF">GDS87_01850</name>
</gene>
<feature type="transmembrane region" description="Helical" evidence="1">
    <location>
        <begin position="98"/>
        <end position="120"/>
    </location>
</feature>
<proteinExistence type="predicted"/>
<feature type="transmembrane region" description="Helical" evidence="1">
    <location>
        <begin position="174"/>
        <end position="199"/>
    </location>
</feature>
<protein>
    <submittedName>
        <fullName evidence="2">Uncharacterized protein</fullName>
    </submittedName>
</protein>
<sequence length="203" mass="23623">MSNWLNEKISLSQSKVYGESSLDNWLEIINGNGYPKWYKVLLNDKVGLLRRSIMRFLFWLSVVISGIVSIAGFALTKITTTSFDPTGDNFVGGNGNPGLMFVMLPMLIILYFFFAMMFVFEKIHERFSVKRNLFQAFYSGVFVVILGITIYQIVSFRNEINPYFEYEISYLNPFSNHLFFNFWTFMACLCVSGFCSFYLKKRI</sequence>
<dbReference type="Proteomes" id="UP000373269">
    <property type="component" value="Chromosome"/>
</dbReference>
<organism evidence="2 3">
    <name type="scientific">Lysinibacillus pakistanensis</name>
    <dbReference type="NCBI Taxonomy" id="759811"/>
    <lineage>
        <taxon>Bacteria</taxon>
        <taxon>Bacillati</taxon>
        <taxon>Bacillota</taxon>
        <taxon>Bacilli</taxon>
        <taxon>Bacillales</taxon>
        <taxon>Bacillaceae</taxon>
        <taxon>Lysinibacillus</taxon>
    </lineage>
</organism>
<feature type="transmembrane region" description="Helical" evidence="1">
    <location>
        <begin position="56"/>
        <end position="78"/>
    </location>
</feature>
<evidence type="ECO:0000313" key="3">
    <source>
        <dbReference type="Proteomes" id="UP000373269"/>
    </source>
</evidence>
<keyword evidence="1" id="KW-0812">Transmembrane</keyword>
<evidence type="ECO:0000313" key="2">
    <source>
        <dbReference type="EMBL" id="QGG49747.1"/>
    </source>
</evidence>
<dbReference type="EMBL" id="CP045835">
    <property type="protein sequence ID" value="QGG49747.1"/>
    <property type="molecule type" value="Genomic_DNA"/>
</dbReference>
<feature type="transmembrane region" description="Helical" evidence="1">
    <location>
        <begin position="132"/>
        <end position="154"/>
    </location>
</feature>
<name>A0ABX6D763_9BACI</name>
<keyword evidence="1" id="KW-0472">Membrane</keyword>
<keyword evidence="1" id="KW-1133">Transmembrane helix</keyword>
<dbReference type="RefSeq" id="WP_369594412.1">
    <property type="nucleotide sequence ID" value="NZ_CP045835.1"/>
</dbReference>
<evidence type="ECO:0000256" key="1">
    <source>
        <dbReference type="SAM" id="Phobius"/>
    </source>
</evidence>